<evidence type="ECO:0000256" key="2">
    <source>
        <dbReference type="SAM" id="Phobius"/>
    </source>
</evidence>
<reference evidence="3" key="1">
    <citation type="submission" date="2020-11" db="EMBL/GenBank/DDBJ databases">
        <authorList>
            <person name="Tran Van P."/>
        </authorList>
    </citation>
    <scope>NUCLEOTIDE SEQUENCE</scope>
</reference>
<feature type="compositionally biased region" description="Polar residues" evidence="1">
    <location>
        <begin position="274"/>
        <end position="292"/>
    </location>
</feature>
<accession>A0A7R9E1B2</accession>
<dbReference type="AlphaFoldDB" id="A0A7R9E1B2"/>
<organism evidence="3">
    <name type="scientific">Timema monikensis</name>
    <dbReference type="NCBI Taxonomy" id="170555"/>
    <lineage>
        <taxon>Eukaryota</taxon>
        <taxon>Metazoa</taxon>
        <taxon>Ecdysozoa</taxon>
        <taxon>Arthropoda</taxon>
        <taxon>Hexapoda</taxon>
        <taxon>Insecta</taxon>
        <taxon>Pterygota</taxon>
        <taxon>Neoptera</taxon>
        <taxon>Polyneoptera</taxon>
        <taxon>Phasmatodea</taxon>
        <taxon>Timematodea</taxon>
        <taxon>Timematoidea</taxon>
        <taxon>Timematidae</taxon>
        <taxon>Timema</taxon>
    </lineage>
</organism>
<protein>
    <submittedName>
        <fullName evidence="3">Uncharacterized protein</fullName>
    </submittedName>
</protein>
<sequence>MFRLDSSPMTSLVLTDSSQLTSDDFEKLSDQILYPYAKPYDLQKHKSVVSRQSAPKNPWGYCILRGTTLTRRGYAKPKAVNGICEARYQVKIRTTKFRSPSIQSNAKVTQWTIQPTNIQTSISPSSAVKLNTSSALANYVTKEGVEPTFSSSGFLTTLFYENLTVSLDEVHSVTSDGADTVDQSPDASDDPTTSAFPTSRSTADETPIVLVAVQATTTHDTPLTPTKLFHNTPLPYYLKTKSFPIRSKFLDKVSLGPVEISSILQQIMTSSSLTNKSVARNASTGSTNNRSSRGGVVVTTENNDTKTTLPTVEIVNNAFVYRDTNFSDGNSQTVKDVNFEDQMEIRVFSTPEDERVHKMSEDTNNPYSHWDIDSEEQEKEMELQQRLLNDPAQEETKKLLVENKSEDTTTPGTPSPTGRSYLLLLAGNSTIVQLRQRDFAKYLKLNLAARLSLEYDDVRVNRVVLAPPRLLVNVSVVTPSDAEPLEEIGETSVDEKEEAPLHMLADTNATLLELSGEEYHVVRLLSLRSSPPGKDSNAKEVEEDEEDDVNDGDDIDADDPSSPAVNRRHDDIELVIYTTVGGACIFVIAAMIFLTVTRHIKTLDIPWPWKRPKCIIASWSPPNLRMKHHRIGEDFPPPPPPPKVIYSGTFAAKACVGKTSWTDDLKPSEGKKPVPGHVIGINRAMKPHLLTDLDVGGNMMMGYAEMEAANNARHTRISSPSKLHIFSCRPGSVLIPLPPPVRASNMAANRGNKDGGEVHPLDVRIKEESSMGHDNPNYQT</sequence>
<feature type="region of interest" description="Disordered" evidence="1">
    <location>
        <begin position="530"/>
        <end position="565"/>
    </location>
</feature>
<name>A0A7R9E1B2_9NEOP</name>
<keyword evidence="2" id="KW-0812">Transmembrane</keyword>
<keyword evidence="2" id="KW-1133">Transmembrane helix</keyword>
<feature type="compositionally biased region" description="Acidic residues" evidence="1">
    <location>
        <begin position="541"/>
        <end position="559"/>
    </location>
</feature>
<proteinExistence type="predicted"/>
<feature type="region of interest" description="Disordered" evidence="1">
    <location>
        <begin position="274"/>
        <end position="297"/>
    </location>
</feature>
<feature type="region of interest" description="Disordered" evidence="1">
    <location>
        <begin position="175"/>
        <end position="201"/>
    </location>
</feature>
<evidence type="ECO:0000256" key="1">
    <source>
        <dbReference type="SAM" id="MobiDB-lite"/>
    </source>
</evidence>
<gene>
    <name evidence="3" type="ORF">TMSB3V08_LOCUS1286</name>
</gene>
<evidence type="ECO:0000313" key="3">
    <source>
        <dbReference type="EMBL" id="CAD7424329.1"/>
    </source>
</evidence>
<feature type="transmembrane region" description="Helical" evidence="2">
    <location>
        <begin position="574"/>
        <end position="596"/>
    </location>
</feature>
<dbReference type="EMBL" id="OB792777">
    <property type="protein sequence ID" value="CAD7424329.1"/>
    <property type="molecule type" value="Genomic_DNA"/>
</dbReference>
<keyword evidence="2" id="KW-0472">Membrane</keyword>